<sequence>MKKLILASAIIAATASTANAATIYEGKGLTYTLKGDWQIQLRQDVGDDQNPDVEFDDLELKNSVVYDLNNGIKAFGQVDFGFKDEAEDKREGSKLEEAYVGLDFGGVAVSIGKRDYATDEFGVDAQYEDTLSEDGFDAQGTSGDDLIRVDAELGAMTLIASYELDAEGESSENGESFDLFVATEMSGLELSAAYQNMKANVGADSVDTWGIAAAYDAGVAKIAADFSSVDDVQDQYNLVGSMPVNPSTKVVLGMTNVEPEAGDDITEWYANVTYKFPTQKNVSLFAEIADTDADNADMGYLAGLRVKF</sequence>
<dbReference type="Proteomes" id="UP000565262">
    <property type="component" value="Unassembled WGS sequence"/>
</dbReference>
<dbReference type="GO" id="GO:0015288">
    <property type="term" value="F:porin activity"/>
    <property type="evidence" value="ECO:0007669"/>
    <property type="project" value="InterPro"/>
</dbReference>
<gene>
    <name evidence="6" type="ORF">H4O21_10240</name>
</gene>
<feature type="domain" description="Porin" evidence="5">
    <location>
        <begin position="7"/>
        <end position="295"/>
    </location>
</feature>
<evidence type="ECO:0000313" key="6">
    <source>
        <dbReference type="EMBL" id="MBB1486991.1"/>
    </source>
</evidence>
<evidence type="ECO:0000256" key="2">
    <source>
        <dbReference type="ARBA" id="ARBA00022729"/>
    </source>
</evidence>
<name>A0A839IPY0_9GAMM</name>
<dbReference type="InterPro" id="IPR033900">
    <property type="entry name" value="Gram_neg_porin_domain"/>
</dbReference>
<dbReference type="Pfam" id="PF13609">
    <property type="entry name" value="Porin_4"/>
    <property type="match status" value="1"/>
</dbReference>
<protein>
    <submittedName>
        <fullName evidence="6">Porin</fullName>
    </submittedName>
</protein>
<evidence type="ECO:0000256" key="3">
    <source>
        <dbReference type="ARBA" id="ARBA00023136"/>
    </source>
</evidence>
<comment type="caution">
    <text evidence="6">The sequence shown here is derived from an EMBL/GenBank/DDBJ whole genome shotgun (WGS) entry which is preliminary data.</text>
</comment>
<dbReference type="SUPFAM" id="SSF56935">
    <property type="entry name" value="Porins"/>
    <property type="match status" value="1"/>
</dbReference>
<keyword evidence="7" id="KW-1185">Reference proteome</keyword>
<evidence type="ECO:0000256" key="1">
    <source>
        <dbReference type="ARBA" id="ARBA00004571"/>
    </source>
</evidence>
<reference evidence="6 7" key="1">
    <citation type="submission" date="2020-08" db="EMBL/GenBank/DDBJ databases">
        <title>Oceanospirillum sp. nov. isolated from marine sediment.</title>
        <authorList>
            <person name="Ji X."/>
        </authorList>
    </citation>
    <scope>NUCLEOTIDE SEQUENCE [LARGE SCALE GENOMIC DNA]</scope>
    <source>
        <strain evidence="6 7">D5</strain>
    </source>
</reference>
<evidence type="ECO:0000313" key="7">
    <source>
        <dbReference type="Proteomes" id="UP000565262"/>
    </source>
</evidence>
<evidence type="ECO:0000259" key="5">
    <source>
        <dbReference type="Pfam" id="PF13609"/>
    </source>
</evidence>
<accession>A0A839IPY0</accession>
<evidence type="ECO:0000256" key="4">
    <source>
        <dbReference type="SAM" id="SignalP"/>
    </source>
</evidence>
<keyword evidence="2 4" id="KW-0732">Signal</keyword>
<keyword evidence="3" id="KW-0472">Membrane</keyword>
<dbReference type="Gene3D" id="2.40.160.10">
    <property type="entry name" value="Porin"/>
    <property type="match status" value="1"/>
</dbReference>
<dbReference type="GO" id="GO:0009279">
    <property type="term" value="C:cell outer membrane"/>
    <property type="evidence" value="ECO:0007669"/>
    <property type="project" value="UniProtKB-SubCell"/>
</dbReference>
<dbReference type="PANTHER" id="PTHR34501">
    <property type="entry name" value="PROTEIN YDDL-RELATED"/>
    <property type="match status" value="1"/>
</dbReference>
<organism evidence="6 7">
    <name type="scientific">Oceanospirillum sediminis</name>
    <dbReference type="NCBI Taxonomy" id="2760088"/>
    <lineage>
        <taxon>Bacteria</taxon>
        <taxon>Pseudomonadati</taxon>
        <taxon>Pseudomonadota</taxon>
        <taxon>Gammaproteobacteria</taxon>
        <taxon>Oceanospirillales</taxon>
        <taxon>Oceanospirillaceae</taxon>
        <taxon>Oceanospirillum</taxon>
    </lineage>
</organism>
<dbReference type="AlphaFoldDB" id="A0A839IPY0"/>
<dbReference type="EMBL" id="JACJFM010000011">
    <property type="protein sequence ID" value="MBB1486991.1"/>
    <property type="molecule type" value="Genomic_DNA"/>
</dbReference>
<feature type="chain" id="PRO_5032984539" evidence="4">
    <location>
        <begin position="21"/>
        <end position="308"/>
    </location>
</feature>
<dbReference type="PANTHER" id="PTHR34501:SF2">
    <property type="entry name" value="OUTER MEMBRANE PORIN F-RELATED"/>
    <property type="match status" value="1"/>
</dbReference>
<comment type="subcellular location">
    <subcellularLocation>
        <location evidence="1">Cell outer membrane</location>
        <topology evidence="1">Multi-pass membrane protein</topology>
    </subcellularLocation>
</comment>
<dbReference type="RefSeq" id="WP_182808776.1">
    <property type="nucleotide sequence ID" value="NZ_JACJFM010000011.1"/>
</dbReference>
<dbReference type="InterPro" id="IPR050298">
    <property type="entry name" value="Gram-neg_bact_OMP"/>
</dbReference>
<proteinExistence type="predicted"/>
<feature type="signal peptide" evidence="4">
    <location>
        <begin position="1"/>
        <end position="20"/>
    </location>
</feature>
<dbReference type="InterPro" id="IPR023614">
    <property type="entry name" value="Porin_dom_sf"/>
</dbReference>